<keyword evidence="1" id="KW-0802">TPR repeat</keyword>
<dbReference type="Proteomes" id="UP001154265">
    <property type="component" value="Unassembled WGS sequence"/>
</dbReference>
<feature type="repeat" description="TPR" evidence="1">
    <location>
        <begin position="136"/>
        <end position="169"/>
    </location>
</feature>
<dbReference type="EMBL" id="JAKKUT010000005">
    <property type="protein sequence ID" value="MDG2991760.1"/>
    <property type="molecule type" value="Genomic_DNA"/>
</dbReference>
<dbReference type="Pfam" id="PF00226">
    <property type="entry name" value="DnaJ"/>
    <property type="match status" value="1"/>
</dbReference>
<dbReference type="InterPro" id="IPR001623">
    <property type="entry name" value="DnaJ_domain"/>
</dbReference>
<dbReference type="SUPFAM" id="SSF48452">
    <property type="entry name" value="TPR-like"/>
    <property type="match status" value="1"/>
</dbReference>
<name>A0ABT6F1S2_9SYNE</name>
<dbReference type="CDD" id="cd06257">
    <property type="entry name" value="DnaJ"/>
    <property type="match status" value="1"/>
</dbReference>
<evidence type="ECO:0000313" key="4">
    <source>
        <dbReference type="Proteomes" id="UP001154265"/>
    </source>
</evidence>
<evidence type="ECO:0000256" key="1">
    <source>
        <dbReference type="PROSITE-ProRule" id="PRU00339"/>
    </source>
</evidence>
<dbReference type="PROSITE" id="PS50076">
    <property type="entry name" value="DNAJ_2"/>
    <property type="match status" value="1"/>
</dbReference>
<feature type="domain" description="J" evidence="2">
    <location>
        <begin position="5"/>
        <end position="62"/>
    </location>
</feature>
<dbReference type="InterPro" id="IPR019734">
    <property type="entry name" value="TPR_rpt"/>
</dbReference>
<dbReference type="Gene3D" id="1.10.287.110">
    <property type="entry name" value="DnaJ domain"/>
    <property type="match status" value="1"/>
</dbReference>
<sequence length="194" mass="22948">MNLSECYQLLELDERATLAQVKSSYRRLARRYHPDINPGDRAAHEKFIRLNQAYQQLVRVLPTFRSTSVEPEVNVDAPPAPPPPPDLSNLDLQLKQVTYRQLQELLKYRCYTRAISLIEGLVERLPQDPEIRQWQAVTYQCWAKQLIRDRQFDDARDFLNQALRADPENRNLWVETEKDFRTIDRLAGKSRKLW</sequence>
<proteinExistence type="predicted"/>
<dbReference type="InterPro" id="IPR036869">
    <property type="entry name" value="J_dom_sf"/>
</dbReference>
<evidence type="ECO:0000259" key="2">
    <source>
        <dbReference type="PROSITE" id="PS50076"/>
    </source>
</evidence>
<comment type="caution">
    <text evidence="3">The sequence shown here is derived from an EMBL/GenBank/DDBJ whole genome shotgun (WGS) entry which is preliminary data.</text>
</comment>
<reference evidence="3" key="2">
    <citation type="submission" date="2022-01" db="EMBL/GenBank/DDBJ databases">
        <authorList>
            <person name="Zivanovic Y."/>
            <person name="Moreira D."/>
            <person name="Lopez-Garcia P."/>
        </authorList>
    </citation>
    <scope>NUCLEOTIDE SEQUENCE</scope>
    <source>
        <strain evidence="3">G9</strain>
    </source>
</reference>
<dbReference type="SUPFAM" id="SSF46565">
    <property type="entry name" value="Chaperone J-domain"/>
    <property type="match status" value="1"/>
</dbReference>
<dbReference type="PANTHER" id="PTHR24074">
    <property type="entry name" value="CO-CHAPERONE PROTEIN DJLA"/>
    <property type="match status" value="1"/>
</dbReference>
<dbReference type="RefSeq" id="WP_277867689.1">
    <property type="nucleotide sequence ID" value="NZ_JAKKUT010000005.1"/>
</dbReference>
<keyword evidence="4" id="KW-1185">Reference proteome</keyword>
<dbReference type="SMART" id="SM00271">
    <property type="entry name" value="DnaJ"/>
    <property type="match status" value="1"/>
</dbReference>
<accession>A0ABT6F1S2</accession>
<gene>
    <name evidence="3" type="ORF">L3556_12590</name>
</gene>
<protein>
    <submittedName>
        <fullName evidence="3">J domain-containing protein</fullName>
    </submittedName>
</protein>
<dbReference type="Gene3D" id="1.25.40.10">
    <property type="entry name" value="Tetratricopeptide repeat domain"/>
    <property type="match status" value="1"/>
</dbReference>
<dbReference type="InterPro" id="IPR050817">
    <property type="entry name" value="DjlA_DnaK_co-chaperone"/>
</dbReference>
<reference evidence="3" key="1">
    <citation type="journal article" date="2022" name="Genome Biol. Evol.">
        <title>A New Gene Family Diagnostic for Intracellular Biomineralization of Amorphous Ca Carbonates by Cyanobacteria.</title>
        <authorList>
            <person name="Benzerara K."/>
            <person name="Duprat E."/>
            <person name="Bitard-Feildel T."/>
            <person name="Caumes G."/>
            <person name="Cassier-Chauvat C."/>
            <person name="Chauvat F."/>
            <person name="Dezi M."/>
            <person name="Diop S.I."/>
            <person name="Gaschignard G."/>
            <person name="Gorgen S."/>
            <person name="Gugger M."/>
            <person name="Lopez-Garcia P."/>
            <person name="Millet M."/>
            <person name="Skouri-Panet F."/>
            <person name="Moreira D."/>
            <person name="Callebaut I."/>
        </authorList>
    </citation>
    <scope>NUCLEOTIDE SEQUENCE</scope>
    <source>
        <strain evidence="3">G9</strain>
    </source>
</reference>
<dbReference type="PROSITE" id="PS50005">
    <property type="entry name" value="TPR"/>
    <property type="match status" value="1"/>
</dbReference>
<organism evidence="3 4">
    <name type="scientific">Candidatus Synechococcus calcipolaris G9</name>
    <dbReference type="NCBI Taxonomy" id="1497997"/>
    <lineage>
        <taxon>Bacteria</taxon>
        <taxon>Bacillati</taxon>
        <taxon>Cyanobacteriota</taxon>
        <taxon>Cyanophyceae</taxon>
        <taxon>Synechococcales</taxon>
        <taxon>Synechococcaceae</taxon>
        <taxon>Synechococcus</taxon>
    </lineage>
</organism>
<dbReference type="InterPro" id="IPR011990">
    <property type="entry name" value="TPR-like_helical_dom_sf"/>
</dbReference>
<evidence type="ECO:0000313" key="3">
    <source>
        <dbReference type="EMBL" id="MDG2991760.1"/>
    </source>
</evidence>
<dbReference type="PRINTS" id="PR00625">
    <property type="entry name" value="JDOMAIN"/>
</dbReference>